<proteinExistence type="predicted"/>
<sequence>MLSNDGVGVTCPVTRQKLAGLLEDYLATDHVSVTLASEIFAKGSVGRLDLRDNESTQVVDASCEVTADEIRDFATFLKVRGGFSVC</sequence>
<dbReference type="KEGG" id="bmei:Spa11_14310"/>
<name>A0A518K625_9BACT</name>
<organism evidence="1 2">
    <name type="scientific">Botrimarina mediterranea</name>
    <dbReference type="NCBI Taxonomy" id="2528022"/>
    <lineage>
        <taxon>Bacteria</taxon>
        <taxon>Pseudomonadati</taxon>
        <taxon>Planctomycetota</taxon>
        <taxon>Planctomycetia</taxon>
        <taxon>Pirellulales</taxon>
        <taxon>Lacipirellulaceae</taxon>
        <taxon>Botrimarina</taxon>
    </lineage>
</organism>
<dbReference type="AlphaFoldDB" id="A0A518K625"/>
<keyword evidence="2" id="KW-1185">Reference proteome</keyword>
<accession>A0A518K625</accession>
<gene>
    <name evidence="1" type="ORF">Spa11_14310</name>
</gene>
<dbReference type="Proteomes" id="UP000316426">
    <property type="component" value="Chromosome"/>
</dbReference>
<reference evidence="1 2" key="1">
    <citation type="submission" date="2019-02" db="EMBL/GenBank/DDBJ databases">
        <title>Deep-cultivation of Planctomycetes and their phenomic and genomic characterization uncovers novel biology.</title>
        <authorList>
            <person name="Wiegand S."/>
            <person name="Jogler M."/>
            <person name="Boedeker C."/>
            <person name="Pinto D."/>
            <person name="Vollmers J."/>
            <person name="Rivas-Marin E."/>
            <person name="Kohn T."/>
            <person name="Peeters S.H."/>
            <person name="Heuer A."/>
            <person name="Rast P."/>
            <person name="Oberbeckmann S."/>
            <person name="Bunk B."/>
            <person name="Jeske O."/>
            <person name="Meyerdierks A."/>
            <person name="Storesund J.E."/>
            <person name="Kallscheuer N."/>
            <person name="Luecker S."/>
            <person name="Lage O.M."/>
            <person name="Pohl T."/>
            <person name="Merkel B.J."/>
            <person name="Hornburger P."/>
            <person name="Mueller R.-W."/>
            <person name="Bruemmer F."/>
            <person name="Labrenz M."/>
            <person name="Spormann A.M."/>
            <person name="Op den Camp H."/>
            <person name="Overmann J."/>
            <person name="Amann R."/>
            <person name="Jetten M.S.M."/>
            <person name="Mascher T."/>
            <person name="Medema M.H."/>
            <person name="Devos D.P."/>
            <person name="Kaster A.-K."/>
            <person name="Ovreas L."/>
            <person name="Rohde M."/>
            <person name="Galperin M.Y."/>
            <person name="Jogler C."/>
        </authorList>
    </citation>
    <scope>NUCLEOTIDE SEQUENCE [LARGE SCALE GENOMIC DNA]</scope>
    <source>
        <strain evidence="1 2">Spa11</strain>
    </source>
</reference>
<evidence type="ECO:0000313" key="1">
    <source>
        <dbReference type="EMBL" id="QDV73235.1"/>
    </source>
</evidence>
<evidence type="ECO:0000313" key="2">
    <source>
        <dbReference type="Proteomes" id="UP000316426"/>
    </source>
</evidence>
<protein>
    <submittedName>
        <fullName evidence="1">Uncharacterized protein</fullName>
    </submittedName>
</protein>
<dbReference type="EMBL" id="CP036349">
    <property type="protein sequence ID" value="QDV73235.1"/>
    <property type="molecule type" value="Genomic_DNA"/>
</dbReference>